<dbReference type="PANTHER" id="PTHR37015">
    <property type="entry name" value="REVERSE TRANSCRIPTASE DOMAIN-CONTAINING PROTEIN"/>
    <property type="match status" value="1"/>
</dbReference>
<proteinExistence type="predicted"/>
<evidence type="ECO:0000313" key="2">
    <source>
        <dbReference type="Proteomes" id="UP000243579"/>
    </source>
</evidence>
<dbReference type="OrthoDB" id="74545at2759"/>
<sequence length="876" mass="97536">MTTNHGGMKHQVLKTATQVKLRELNAHEQRLRTHYAALLKAVGGVDTPTRDQLETLYAGVKDLRVVQTQLHPGLDGVGTLADFAKSDMWTTAQAVELRRQQLLKEIDQRQSLWRHNKLLGALLHESLTEEATPADAEWEAVGETSSSGVGELTADETLARLEEYFFAPAAGVTEQAVYNYLESTVFAERAEYGREKWIRVRDGLSQVRAALETLSESFLRHTKVASLDVMSAAERLLRDAATMADDVADFLRDVQGNPAMQQELADVLTIELGNLTEFTWPAEGVPVQFKRGISGRFRCHLQEDAVSLLLFEHVGQYWGSMMRMHLSGLLRTLEPTTTPARNSVELTRKELRDVFTLAALDTNSGSYEEENNGQPTRGFGCATKLDLLRMLSTETHYRNAFSPDGEALSLTAVTTDLAFFGPSIAHAAVLGSLRFFGIDAPMRAIFSRYMQLPLLFPGAASPRVMQRGLSVGRAMTMFFSEVILFVMDFSVRSTTDIHLFRRHDDIIFFDADPAKAAAAWRAMESWAAVAGLAFNAEKSGSVVLSSGLTGAQAAAAPLPPTPIRWGLLELQSDATVRILDDKVDAFAAELADRLAAAPSVFRWINAYNKYMVFFVRNFGSVAPVFGPAHADAVTRTLHRVHRRLFPDGDVLAALRARIAVRHEELLGEALPAAWAQWPLALGGLGLHNPFLTVWTLRRGLFKHLEFHHTRVHEPWPKDGTEWPWRPAFSTEAAALRERFRVFEETVLRDGLETAFEHTSAQDLRQFTTVFGPECKFDPKWRVRALAEVLDRAAAVPMPHLNMEYAACIKQVCAPEAVSTAAYNQIEAVGMAGTYWQWLALLYSDQFDAEFGTVDFFSRELVPSQLIDAIQKSAVSW</sequence>
<comment type="caution">
    <text evidence="1">The sequence shown here is derived from an EMBL/GenBank/DDBJ whole genome shotgun (WGS) entry which is preliminary data.</text>
</comment>
<dbReference type="Proteomes" id="UP000243579">
    <property type="component" value="Unassembled WGS sequence"/>
</dbReference>
<gene>
    <name evidence="1" type="ORF">ACHHYP_12478</name>
</gene>
<evidence type="ECO:0000313" key="1">
    <source>
        <dbReference type="EMBL" id="OQR84985.1"/>
    </source>
</evidence>
<dbReference type="EMBL" id="JNBR01001828">
    <property type="protein sequence ID" value="OQR84985.1"/>
    <property type="molecule type" value="Genomic_DNA"/>
</dbReference>
<protein>
    <recommendedName>
        <fullName evidence="3">Reverse transcriptase domain-containing protein</fullName>
    </recommendedName>
</protein>
<dbReference type="STRING" id="1202772.A0A1V9YGX2"/>
<organism evidence="1 2">
    <name type="scientific">Achlya hypogyna</name>
    <name type="common">Oomycete</name>
    <name type="synonym">Protoachlya hypogyna</name>
    <dbReference type="NCBI Taxonomy" id="1202772"/>
    <lineage>
        <taxon>Eukaryota</taxon>
        <taxon>Sar</taxon>
        <taxon>Stramenopiles</taxon>
        <taxon>Oomycota</taxon>
        <taxon>Saprolegniomycetes</taxon>
        <taxon>Saprolegniales</taxon>
        <taxon>Achlyaceae</taxon>
        <taxon>Achlya</taxon>
    </lineage>
</organism>
<accession>A0A1V9YGX2</accession>
<keyword evidence="2" id="KW-1185">Reference proteome</keyword>
<evidence type="ECO:0008006" key="3">
    <source>
        <dbReference type="Google" id="ProtNLM"/>
    </source>
</evidence>
<name>A0A1V9YGX2_ACHHY</name>
<dbReference type="AlphaFoldDB" id="A0A1V9YGX2"/>
<reference evidence="1 2" key="1">
    <citation type="journal article" date="2014" name="Genome Biol. Evol.">
        <title>The secreted proteins of Achlya hypogyna and Thraustotheca clavata identify the ancestral oomycete secretome and reveal gene acquisitions by horizontal gene transfer.</title>
        <authorList>
            <person name="Misner I."/>
            <person name="Blouin N."/>
            <person name="Leonard G."/>
            <person name="Richards T.A."/>
            <person name="Lane C.E."/>
        </authorList>
    </citation>
    <scope>NUCLEOTIDE SEQUENCE [LARGE SCALE GENOMIC DNA]</scope>
    <source>
        <strain evidence="1 2">ATCC 48635</strain>
    </source>
</reference>
<dbReference type="PANTHER" id="PTHR37015:SF2">
    <property type="entry name" value="REVERSE TRANSCRIPTASE DOMAIN-CONTAINING PROTEIN"/>
    <property type="match status" value="1"/>
</dbReference>